<protein>
    <submittedName>
        <fullName evidence="6">AhpC/TSA family protein</fullName>
    </submittedName>
</protein>
<reference evidence="6 7" key="1">
    <citation type="submission" date="2022-07" db="EMBL/GenBank/DDBJ databases">
        <title>Fecal culturing of patients with breast cancer.</title>
        <authorList>
            <person name="Teng N.M.Y."/>
            <person name="Kiu R."/>
            <person name="Evans R."/>
            <person name="Baker D.J."/>
            <person name="Zenner C."/>
            <person name="Robinson S.D."/>
            <person name="Hall L.J."/>
        </authorList>
    </citation>
    <scope>NUCLEOTIDE SEQUENCE [LARGE SCALE GENOMIC DNA]</scope>
    <source>
        <strain evidence="6 7">LH1063</strain>
    </source>
</reference>
<keyword evidence="7" id="KW-1185">Reference proteome</keyword>
<dbReference type="Pfam" id="PF14289">
    <property type="entry name" value="DUF4369"/>
    <property type="match status" value="1"/>
</dbReference>
<dbReference type="InterPro" id="IPR036249">
    <property type="entry name" value="Thioredoxin-like_sf"/>
</dbReference>
<evidence type="ECO:0000313" key="6">
    <source>
        <dbReference type="EMBL" id="MCP9612094.1"/>
    </source>
</evidence>
<gene>
    <name evidence="6" type="ORF">NMU02_08330</name>
</gene>
<dbReference type="PROSITE" id="PS51352">
    <property type="entry name" value="THIOREDOXIN_2"/>
    <property type="match status" value="1"/>
</dbReference>
<keyword evidence="4" id="KW-0676">Redox-active center</keyword>
<dbReference type="EMBL" id="JANDHW010000007">
    <property type="protein sequence ID" value="MCP9612094.1"/>
    <property type="molecule type" value="Genomic_DNA"/>
</dbReference>
<dbReference type="InterPro" id="IPR025380">
    <property type="entry name" value="DUF4369"/>
</dbReference>
<name>A0ABT1MHH2_9BACT</name>
<dbReference type="PROSITE" id="PS00194">
    <property type="entry name" value="THIOREDOXIN_1"/>
    <property type="match status" value="1"/>
</dbReference>
<proteinExistence type="predicted"/>
<evidence type="ECO:0000313" key="7">
    <source>
        <dbReference type="Proteomes" id="UP001205603"/>
    </source>
</evidence>
<evidence type="ECO:0000256" key="2">
    <source>
        <dbReference type="ARBA" id="ARBA00022748"/>
    </source>
</evidence>
<evidence type="ECO:0000259" key="5">
    <source>
        <dbReference type="PROSITE" id="PS51352"/>
    </source>
</evidence>
<dbReference type="RefSeq" id="WP_255027343.1">
    <property type="nucleotide sequence ID" value="NZ_JANDHW010000007.1"/>
</dbReference>
<keyword evidence="2" id="KW-0201">Cytochrome c-type biogenesis</keyword>
<comment type="caution">
    <text evidence="6">The sequence shown here is derived from an EMBL/GenBank/DDBJ whole genome shotgun (WGS) entry which is preliminary data.</text>
</comment>
<dbReference type="Gene3D" id="3.40.30.10">
    <property type="entry name" value="Glutaredoxin"/>
    <property type="match status" value="1"/>
</dbReference>
<dbReference type="PROSITE" id="PS51257">
    <property type="entry name" value="PROKAR_LIPOPROTEIN"/>
    <property type="match status" value="1"/>
</dbReference>
<comment type="subcellular location">
    <subcellularLocation>
        <location evidence="1">Cell envelope</location>
    </subcellularLocation>
</comment>
<dbReference type="InterPro" id="IPR013766">
    <property type="entry name" value="Thioredoxin_domain"/>
</dbReference>
<dbReference type="Pfam" id="PF00578">
    <property type="entry name" value="AhpC-TSA"/>
    <property type="match status" value="1"/>
</dbReference>
<dbReference type="InterPro" id="IPR050553">
    <property type="entry name" value="Thioredoxin_ResA/DsbE_sf"/>
</dbReference>
<feature type="domain" description="Thioredoxin" evidence="5">
    <location>
        <begin position="226"/>
        <end position="366"/>
    </location>
</feature>
<dbReference type="InterPro" id="IPR000866">
    <property type="entry name" value="AhpC/TSA"/>
</dbReference>
<organism evidence="6 7">
    <name type="scientific">Coprobacter tertius</name>
    <dbReference type="NCBI Taxonomy" id="2944915"/>
    <lineage>
        <taxon>Bacteria</taxon>
        <taxon>Pseudomonadati</taxon>
        <taxon>Bacteroidota</taxon>
        <taxon>Bacteroidia</taxon>
        <taxon>Bacteroidales</taxon>
        <taxon>Barnesiellaceae</taxon>
        <taxon>Coprobacter</taxon>
    </lineage>
</organism>
<dbReference type="Proteomes" id="UP001205603">
    <property type="component" value="Unassembled WGS sequence"/>
</dbReference>
<evidence type="ECO:0000256" key="1">
    <source>
        <dbReference type="ARBA" id="ARBA00004196"/>
    </source>
</evidence>
<dbReference type="PANTHER" id="PTHR42852:SF6">
    <property type="entry name" value="THIOL:DISULFIDE INTERCHANGE PROTEIN DSBE"/>
    <property type="match status" value="1"/>
</dbReference>
<dbReference type="PANTHER" id="PTHR42852">
    <property type="entry name" value="THIOL:DISULFIDE INTERCHANGE PROTEIN DSBE"/>
    <property type="match status" value="1"/>
</dbReference>
<dbReference type="SUPFAM" id="SSF52833">
    <property type="entry name" value="Thioredoxin-like"/>
    <property type="match status" value="1"/>
</dbReference>
<accession>A0ABT1MHH2</accession>
<dbReference type="InterPro" id="IPR017937">
    <property type="entry name" value="Thioredoxin_CS"/>
</dbReference>
<sequence>MERNKIILLLIILLSTACNHIPTSYSIYGECSKLNGKMVYISKVSEKQLIDIDSVLIENNKFIIKGIQDAPAVYYIRVGDDHNLHTPFVLENGNLLLDYNTTLTVSGTFLNDVLQKYLQYKKNIDYSLLKVEERYMKSLKDSTINPSLENLLSLRYDSLTDVRKKEIKKMILNNSDNVVGAFILGRNCNIFTNNELSSILDKVELIFKNEADIKTLQSRLKNQSKVSVGRYFEDLVLKYPNGKKGNLSDCVGKGKFLIVNFWASWCPACNRLFPELKQLYYENKYKGVDIVGISLDRDSLSWRTSISQNELPWEQFSDPKGWDSETVEKYGIYRIPSFMIFTPDGTIAARDLSIINLKEKLTELIQ</sequence>
<keyword evidence="3" id="KW-1015">Disulfide bond</keyword>
<dbReference type="CDD" id="cd02966">
    <property type="entry name" value="TlpA_like_family"/>
    <property type="match status" value="1"/>
</dbReference>
<evidence type="ECO:0000256" key="4">
    <source>
        <dbReference type="ARBA" id="ARBA00023284"/>
    </source>
</evidence>
<evidence type="ECO:0000256" key="3">
    <source>
        <dbReference type="ARBA" id="ARBA00023157"/>
    </source>
</evidence>